<dbReference type="STRING" id="2903.R1BTS0"/>
<dbReference type="HOGENOM" id="CLU_551456_0_0_1"/>
<feature type="region of interest" description="Disordered" evidence="1">
    <location>
        <begin position="1"/>
        <end position="32"/>
    </location>
</feature>
<dbReference type="InterPro" id="IPR009057">
    <property type="entry name" value="Homeodomain-like_sf"/>
</dbReference>
<name>A0A0D3IQH3_EMIH1</name>
<dbReference type="GO" id="GO:0005634">
    <property type="term" value="C:nucleus"/>
    <property type="evidence" value="ECO:0007669"/>
    <property type="project" value="TreeGrafter"/>
</dbReference>
<dbReference type="SMART" id="SM00298">
    <property type="entry name" value="CHROMO"/>
    <property type="match status" value="1"/>
</dbReference>
<dbReference type="InterPro" id="IPR050560">
    <property type="entry name" value="MYB_TF"/>
</dbReference>
<keyword evidence="6" id="KW-1185">Reference proteome</keyword>
<dbReference type="Gene3D" id="1.10.10.60">
    <property type="entry name" value="Homeodomain-like"/>
    <property type="match status" value="2"/>
</dbReference>
<reference evidence="6" key="1">
    <citation type="journal article" date="2013" name="Nature">
        <title>Pan genome of the phytoplankton Emiliania underpins its global distribution.</title>
        <authorList>
            <person name="Read B.A."/>
            <person name="Kegel J."/>
            <person name="Klute M.J."/>
            <person name="Kuo A."/>
            <person name="Lefebvre S.C."/>
            <person name="Maumus F."/>
            <person name="Mayer C."/>
            <person name="Miller J."/>
            <person name="Monier A."/>
            <person name="Salamov A."/>
            <person name="Young J."/>
            <person name="Aguilar M."/>
            <person name="Claverie J.M."/>
            <person name="Frickenhaus S."/>
            <person name="Gonzalez K."/>
            <person name="Herman E.K."/>
            <person name="Lin Y.C."/>
            <person name="Napier J."/>
            <person name="Ogata H."/>
            <person name="Sarno A.F."/>
            <person name="Shmutz J."/>
            <person name="Schroeder D."/>
            <person name="de Vargas C."/>
            <person name="Verret F."/>
            <person name="von Dassow P."/>
            <person name="Valentin K."/>
            <person name="Van de Peer Y."/>
            <person name="Wheeler G."/>
            <person name="Dacks J.B."/>
            <person name="Delwiche C.F."/>
            <person name="Dyhrman S.T."/>
            <person name="Glockner G."/>
            <person name="John U."/>
            <person name="Richards T."/>
            <person name="Worden A.Z."/>
            <person name="Zhang X."/>
            <person name="Grigoriev I.V."/>
            <person name="Allen A.E."/>
            <person name="Bidle K."/>
            <person name="Borodovsky M."/>
            <person name="Bowler C."/>
            <person name="Brownlee C."/>
            <person name="Cock J.M."/>
            <person name="Elias M."/>
            <person name="Gladyshev V.N."/>
            <person name="Groth M."/>
            <person name="Guda C."/>
            <person name="Hadaegh A."/>
            <person name="Iglesias-Rodriguez M.D."/>
            <person name="Jenkins J."/>
            <person name="Jones B.M."/>
            <person name="Lawson T."/>
            <person name="Leese F."/>
            <person name="Lindquist E."/>
            <person name="Lobanov A."/>
            <person name="Lomsadze A."/>
            <person name="Malik S.B."/>
            <person name="Marsh M.E."/>
            <person name="Mackinder L."/>
            <person name="Mock T."/>
            <person name="Mueller-Roeber B."/>
            <person name="Pagarete A."/>
            <person name="Parker M."/>
            <person name="Probert I."/>
            <person name="Quesneville H."/>
            <person name="Raines C."/>
            <person name="Rensing S.A."/>
            <person name="Riano-Pachon D.M."/>
            <person name="Richier S."/>
            <person name="Rokitta S."/>
            <person name="Shiraiwa Y."/>
            <person name="Soanes D.M."/>
            <person name="van der Giezen M."/>
            <person name="Wahlund T.M."/>
            <person name="Williams B."/>
            <person name="Wilson W."/>
            <person name="Wolfe G."/>
            <person name="Wurch L.L."/>
        </authorList>
    </citation>
    <scope>NUCLEOTIDE SEQUENCE</scope>
</reference>
<dbReference type="KEGG" id="ehx:EMIHUDRAFT_451964"/>
<dbReference type="EnsemblProtists" id="EOD13508">
    <property type="protein sequence ID" value="EOD13508"/>
    <property type="gene ID" value="EMIHUDRAFT_451964"/>
</dbReference>
<dbReference type="InterPro" id="IPR001005">
    <property type="entry name" value="SANT/Myb"/>
</dbReference>
<feature type="domain" description="HTH myb-type" evidence="4">
    <location>
        <begin position="292"/>
        <end position="344"/>
    </location>
</feature>
<protein>
    <recommendedName>
        <fullName evidence="7">Chromo domain-containing protein</fullName>
    </recommendedName>
</protein>
<dbReference type="RefSeq" id="XP_005765937.1">
    <property type="nucleotide sequence ID" value="XM_005765880.1"/>
</dbReference>
<accession>A0A0D3IQH3</accession>
<feature type="domain" description="Myb-like" evidence="3">
    <location>
        <begin position="397"/>
        <end position="447"/>
    </location>
</feature>
<dbReference type="GO" id="GO:0000978">
    <property type="term" value="F:RNA polymerase II cis-regulatory region sequence-specific DNA binding"/>
    <property type="evidence" value="ECO:0007669"/>
    <property type="project" value="TreeGrafter"/>
</dbReference>
<proteinExistence type="predicted"/>
<evidence type="ECO:0000313" key="5">
    <source>
        <dbReference type="EnsemblProtists" id="EOD13508"/>
    </source>
</evidence>
<evidence type="ECO:0008006" key="7">
    <source>
        <dbReference type="Google" id="ProtNLM"/>
    </source>
</evidence>
<evidence type="ECO:0000259" key="2">
    <source>
        <dbReference type="PROSITE" id="PS50013"/>
    </source>
</evidence>
<dbReference type="Pfam" id="PF00385">
    <property type="entry name" value="Chromo"/>
    <property type="match status" value="1"/>
</dbReference>
<evidence type="ECO:0000259" key="3">
    <source>
        <dbReference type="PROSITE" id="PS50090"/>
    </source>
</evidence>
<dbReference type="InterPro" id="IPR000953">
    <property type="entry name" value="Chromo/chromo_shadow_dom"/>
</dbReference>
<dbReference type="PROSITE" id="PS50090">
    <property type="entry name" value="MYB_LIKE"/>
    <property type="match status" value="1"/>
</dbReference>
<dbReference type="GeneID" id="17259644"/>
<dbReference type="PANTHER" id="PTHR45614:SF25">
    <property type="entry name" value="MYB PROTEIN"/>
    <property type="match status" value="1"/>
</dbReference>
<organism evidence="5 6">
    <name type="scientific">Emiliania huxleyi (strain CCMP1516)</name>
    <dbReference type="NCBI Taxonomy" id="280463"/>
    <lineage>
        <taxon>Eukaryota</taxon>
        <taxon>Haptista</taxon>
        <taxon>Haptophyta</taxon>
        <taxon>Prymnesiophyceae</taxon>
        <taxon>Isochrysidales</taxon>
        <taxon>Noelaerhabdaceae</taxon>
        <taxon>Emiliania</taxon>
    </lineage>
</organism>
<reference evidence="5" key="2">
    <citation type="submission" date="2024-10" db="UniProtKB">
        <authorList>
            <consortium name="EnsemblProtists"/>
        </authorList>
    </citation>
    <scope>IDENTIFICATION</scope>
</reference>
<dbReference type="Proteomes" id="UP000013827">
    <property type="component" value="Unassembled WGS sequence"/>
</dbReference>
<feature type="region of interest" description="Disordered" evidence="1">
    <location>
        <begin position="249"/>
        <end position="288"/>
    </location>
</feature>
<dbReference type="Gene3D" id="2.40.50.40">
    <property type="match status" value="1"/>
</dbReference>
<dbReference type="InterPro" id="IPR017930">
    <property type="entry name" value="Myb_dom"/>
</dbReference>
<evidence type="ECO:0000313" key="6">
    <source>
        <dbReference type="Proteomes" id="UP000013827"/>
    </source>
</evidence>
<evidence type="ECO:0000259" key="4">
    <source>
        <dbReference type="PROSITE" id="PS51294"/>
    </source>
</evidence>
<dbReference type="InterPro" id="IPR023780">
    <property type="entry name" value="Chromo_domain"/>
</dbReference>
<dbReference type="GO" id="GO:0000981">
    <property type="term" value="F:DNA-binding transcription factor activity, RNA polymerase II-specific"/>
    <property type="evidence" value="ECO:0007669"/>
    <property type="project" value="TreeGrafter"/>
</dbReference>
<dbReference type="PROSITE" id="PS51294">
    <property type="entry name" value="HTH_MYB"/>
    <property type="match status" value="2"/>
</dbReference>
<sequence>MPPAPPMRPEASGTVAENQSGRASLKGKGAGPYKVDGGKELFEVERILDTRHRGASGPEYLVSWVGYARADDSWEPAANLALASGKVREFERARVEPRVMAERVVGAIQEYYVDREASGEAVAGAGWRRASEVEGGLVAAFWEREALAAVPRAAGTAQAAAKPQRVTSGSEITFAALQPLLLKPLLWTTAAARAAPSLSGEGGREEVLVAKAEPVVVAEPWGAARLAPCALLGAALSPMFHCAPPARSGDAANGGGGGRRLGAAGSKRRVSGSARDGGQPKRMRGGNTATGWTVEEDLALLAGVRRYGTQFPLVAAEMPPPPSGKQRTPDAVRNRLQRLQSDQELRKALDQRKASERVAVDALLAAQSPPPGAASCGSLGPQHGALTEARPTRCIRGSEHGRAKWSAEEDALIEQAHSLHGGQWRRIAAQLPGRSDSSVRNRWVRLNDERREQAAPASHRSFICERPPPSTSLLPPDLSALAGRVASGIDVYSAV</sequence>
<dbReference type="SUPFAM" id="SSF46689">
    <property type="entry name" value="Homeodomain-like"/>
    <property type="match status" value="1"/>
</dbReference>
<evidence type="ECO:0000256" key="1">
    <source>
        <dbReference type="SAM" id="MobiDB-lite"/>
    </source>
</evidence>
<feature type="domain" description="Chromo" evidence="2">
    <location>
        <begin position="42"/>
        <end position="102"/>
    </location>
</feature>
<dbReference type="CDD" id="cd00167">
    <property type="entry name" value="SANT"/>
    <property type="match status" value="2"/>
</dbReference>
<dbReference type="PaxDb" id="2903-EOD13508"/>
<dbReference type="CDD" id="cd00024">
    <property type="entry name" value="CD_CSD"/>
    <property type="match status" value="1"/>
</dbReference>
<dbReference type="SMART" id="SM00717">
    <property type="entry name" value="SANT"/>
    <property type="match status" value="2"/>
</dbReference>
<feature type="domain" description="HTH myb-type" evidence="4">
    <location>
        <begin position="397"/>
        <end position="451"/>
    </location>
</feature>
<dbReference type="PROSITE" id="PS50013">
    <property type="entry name" value="CHROMO_2"/>
    <property type="match status" value="1"/>
</dbReference>
<dbReference type="PANTHER" id="PTHR45614">
    <property type="entry name" value="MYB PROTEIN-RELATED"/>
    <property type="match status" value="1"/>
</dbReference>
<dbReference type="AlphaFoldDB" id="A0A0D3IQH3"/>
<dbReference type="Pfam" id="PF00249">
    <property type="entry name" value="Myb_DNA-binding"/>
    <property type="match status" value="2"/>
</dbReference>
<dbReference type="InterPro" id="IPR016197">
    <property type="entry name" value="Chromo-like_dom_sf"/>
</dbReference>
<dbReference type="SUPFAM" id="SSF54160">
    <property type="entry name" value="Chromo domain-like"/>
    <property type="match status" value="1"/>
</dbReference>